<keyword evidence="4" id="KW-1185">Reference proteome</keyword>
<proteinExistence type="predicted"/>
<protein>
    <submittedName>
        <fullName evidence="2">Uncharacterized protein DUF3800</fullName>
    </submittedName>
</protein>
<sequence length="337" mass="38608">MRLVYLDEAGISNEAQEPFLVVAGVIIDPDRTWRRLEDHFSMMSKKYFRHHDGPPIVFHAKDIWHGNGLFPRNEWPLTKRTKLLGELAEIPASFGLPIVVGYVNRTEFRKSLLKNTPNMPDKDIRSLTFARAFFATILRIERWMQENTQEVALLIAEDSTDIRRQVKELHKLYTDRSWLDLPATAFQSKHIVDSIHFAKKDESLLLQIADHCAFIMKRKLMKKQDAQKLYAKIKSQVVLRRTEATGLAKRVTATEIELIKTPGELLLGDSTKLLEAFDAVALGAQSGLGKDNLLPSLRILREAQNQALSTKEGRQYLDARPSLKQRMARLHSRTSDQ</sequence>
<evidence type="ECO:0000313" key="1">
    <source>
        <dbReference type="EMBL" id="RED31805.1"/>
    </source>
</evidence>
<name>A0A336JPW8_9BRAD</name>
<evidence type="ECO:0000313" key="3">
    <source>
        <dbReference type="Proteomes" id="UP000252631"/>
    </source>
</evidence>
<dbReference type="AlphaFoldDB" id="A0A336JPW8"/>
<evidence type="ECO:0000313" key="2">
    <source>
        <dbReference type="EMBL" id="SSW91785.1"/>
    </source>
</evidence>
<accession>A0A336JPW8</accession>
<organism evidence="2 3">
    <name type="scientific">Rhodopseudomonas pentothenatexigens</name>
    <dbReference type="NCBI Taxonomy" id="999699"/>
    <lineage>
        <taxon>Bacteria</taxon>
        <taxon>Pseudomonadati</taxon>
        <taxon>Pseudomonadota</taxon>
        <taxon>Alphaproteobacteria</taxon>
        <taxon>Hyphomicrobiales</taxon>
        <taxon>Nitrobacteraceae</taxon>
        <taxon>Rhodopseudomonas</taxon>
    </lineage>
</organism>
<evidence type="ECO:0000313" key="4">
    <source>
        <dbReference type="Proteomes" id="UP000256343"/>
    </source>
</evidence>
<dbReference type="InterPro" id="IPR024524">
    <property type="entry name" value="DUF3800"/>
</dbReference>
<dbReference type="EMBL" id="UFQQ01000014">
    <property type="protein sequence ID" value="SSW91785.1"/>
    <property type="molecule type" value="Genomic_DNA"/>
</dbReference>
<reference evidence="1 4" key="2">
    <citation type="submission" date="2018-07" db="EMBL/GenBank/DDBJ databases">
        <title>Genomic Encyclopedia of Archaeal and Bacterial Type Strains, Phase II (KMG-II): from individual species to whole genera.</title>
        <authorList>
            <person name="Goeker M."/>
        </authorList>
    </citation>
    <scope>NUCLEOTIDE SEQUENCE [LARGE SCALE GENOMIC DNA]</scope>
    <source>
        <strain evidence="1 4">JA575</strain>
    </source>
</reference>
<dbReference type="Pfam" id="PF12686">
    <property type="entry name" value="DUF3800"/>
    <property type="match status" value="1"/>
</dbReference>
<reference evidence="2 3" key="1">
    <citation type="submission" date="2017-08" db="EMBL/GenBank/DDBJ databases">
        <authorList>
            <person name="de Groot N.N."/>
        </authorList>
    </citation>
    <scope>NUCLEOTIDE SEQUENCE [LARGE SCALE GENOMIC DNA]</scope>
    <source>
        <strain evidence="2 3">JA575</strain>
    </source>
</reference>
<gene>
    <name evidence="1" type="ORF">BJ125_11445</name>
    <name evidence="2" type="ORF">SAMN05892882_11445</name>
</gene>
<dbReference type="Proteomes" id="UP000256343">
    <property type="component" value="Unassembled WGS sequence"/>
</dbReference>
<dbReference type="RefSeq" id="WP_114358804.1">
    <property type="nucleotide sequence ID" value="NZ_QRDT01000014.1"/>
</dbReference>
<dbReference type="Proteomes" id="UP000252631">
    <property type="component" value="Unassembled WGS sequence"/>
</dbReference>
<dbReference type="OrthoDB" id="7605284at2"/>
<dbReference type="EMBL" id="QRDT01000014">
    <property type="protein sequence ID" value="RED31805.1"/>
    <property type="molecule type" value="Genomic_DNA"/>
</dbReference>